<dbReference type="InterPro" id="IPR051015">
    <property type="entry name" value="EvgA-like"/>
</dbReference>
<dbReference type="Pfam" id="PF00072">
    <property type="entry name" value="Response_reg"/>
    <property type="match status" value="1"/>
</dbReference>
<dbReference type="SUPFAM" id="SSF46894">
    <property type="entry name" value="C-terminal effector domain of the bipartite response regulators"/>
    <property type="match status" value="1"/>
</dbReference>
<proteinExistence type="predicted"/>
<dbReference type="CDD" id="cd06170">
    <property type="entry name" value="LuxR_C_like"/>
    <property type="match status" value="1"/>
</dbReference>
<accession>A0A8J7GID4</accession>
<dbReference type="InterPro" id="IPR001789">
    <property type="entry name" value="Sig_transdc_resp-reg_receiver"/>
</dbReference>
<dbReference type="CDD" id="cd17535">
    <property type="entry name" value="REC_NarL-like"/>
    <property type="match status" value="1"/>
</dbReference>
<evidence type="ECO:0000256" key="1">
    <source>
        <dbReference type="ARBA" id="ARBA00022553"/>
    </source>
</evidence>
<dbReference type="GO" id="GO:0003677">
    <property type="term" value="F:DNA binding"/>
    <property type="evidence" value="ECO:0007669"/>
    <property type="project" value="UniProtKB-KW"/>
</dbReference>
<sequence length="224" mass="23008">MRVLICDDHAVFAESLALVLHERGYDIVAVTHTPDEAIAALPTAAVDLCVLDVGFGPASILPRLAELRAAAPDAGIVLLSAGLDSRVVDAGLAAGVRGFAHKSGHIADIVVTMGRVAAGELVFDPAIPRHPAHGGPVALRLADALTARERQVLGRLVRGEDTRALAGTLGVSWATARSHVQNILTKLGVNSRLEAVTLAIRCGLVDPDTGAWLPGGGSGPSQAS</sequence>
<feature type="domain" description="HTH luxR-type" evidence="4">
    <location>
        <begin position="138"/>
        <end position="203"/>
    </location>
</feature>
<evidence type="ECO:0000259" key="4">
    <source>
        <dbReference type="PROSITE" id="PS50043"/>
    </source>
</evidence>
<dbReference type="SMART" id="SM00421">
    <property type="entry name" value="HTH_LUXR"/>
    <property type="match status" value="1"/>
</dbReference>
<evidence type="ECO:0000313" key="6">
    <source>
        <dbReference type="EMBL" id="MBG6137135.1"/>
    </source>
</evidence>
<dbReference type="PROSITE" id="PS50043">
    <property type="entry name" value="HTH_LUXR_2"/>
    <property type="match status" value="1"/>
</dbReference>
<dbReference type="InterPro" id="IPR058245">
    <property type="entry name" value="NreC/VraR/RcsB-like_REC"/>
</dbReference>
<dbReference type="PROSITE" id="PS50110">
    <property type="entry name" value="RESPONSE_REGULATORY"/>
    <property type="match status" value="1"/>
</dbReference>
<dbReference type="PANTHER" id="PTHR45566:SF2">
    <property type="entry name" value="NARL SUBFAMILY"/>
    <property type="match status" value="1"/>
</dbReference>
<dbReference type="SUPFAM" id="SSF52172">
    <property type="entry name" value="CheY-like"/>
    <property type="match status" value="1"/>
</dbReference>
<dbReference type="Gene3D" id="3.40.50.2300">
    <property type="match status" value="1"/>
</dbReference>
<dbReference type="AlphaFoldDB" id="A0A8J7GID4"/>
<comment type="caution">
    <text evidence="6">The sequence shown here is derived from an EMBL/GenBank/DDBJ whole genome shotgun (WGS) entry which is preliminary data.</text>
</comment>
<keyword evidence="1 3" id="KW-0597">Phosphoprotein</keyword>
<keyword evidence="7" id="KW-1185">Reference proteome</keyword>
<name>A0A8J7GID4_9ACTN</name>
<dbReference type="Pfam" id="PF00196">
    <property type="entry name" value="GerE"/>
    <property type="match status" value="1"/>
</dbReference>
<protein>
    <submittedName>
        <fullName evidence="6">DNA-binding NarL/FixJ family response regulator</fullName>
    </submittedName>
</protein>
<dbReference type="InterPro" id="IPR016032">
    <property type="entry name" value="Sig_transdc_resp-reg_C-effctor"/>
</dbReference>
<dbReference type="GO" id="GO:0000160">
    <property type="term" value="P:phosphorelay signal transduction system"/>
    <property type="evidence" value="ECO:0007669"/>
    <property type="project" value="InterPro"/>
</dbReference>
<dbReference type="PANTHER" id="PTHR45566">
    <property type="entry name" value="HTH-TYPE TRANSCRIPTIONAL REGULATOR YHJB-RELATED"/>
    <property type="match status" value="1"/>
</dbReference>
<dbReference type="RefSeq" id="WP_197004036.1">
    <property type="nucleotide sequence ID" value="NZ_BONS01000022.1"/>
</dbReference>
<dbReference type="SMART" id="SM00448">
    <property type="entry name" value="REC"/>
    <property type="match status" value="1"/>
</dbReference>
<gene>
    <name evidence="6" type="ORF">IW245_003329</name>
</gene>
<dbReference type="PRINTS" id="PR00038">
    <property type="entry name" value="HTHLUXR"/>
</dbReference>
<reference evidence="6" key="1">
    <citation type="submission" date="2020-11" db="EMBL/GenBank/DDBJ databases">
        <title>Sequencing the genomes of 1000 actinobacteria strains.</title>
        <authorList>
            <person name="Klenk H.-P."/>
        </authorList>
    </citation>
    <scope>NUCLEOTIDE SEQUENCE</scope>
    <source>
        <strain evidence="6">DSM 45356</strain>
    </source>
</reference>
<dbReference type="Proteomes" id="UP000622552">
    <property type="component" value="Unassembled WGS sequence"/>
</dbReference>
<dbReference type="GO" id="GO:0006355">
    <property type="term" value="P:regulation of DNA-templated transcription"/>
    <property type="evidence" value="ECO:0007669"/>
    <property type="project" value="InterPro"/>
</dbReference>
<feature type="domain" description="Response regulatory" evidence="5">
    <location>
        <begin position="2"/>
        <end position="117"/>
    </location>
</feature>
<keyword evidence="2 6" id="KW-0238">DNA-binding</keyword>
<evidence type="ECO:0000256" key="3">
    <source>
        <dbReference type="PROSITE-ProRule" id="PRU00169"/>
    </source>
</evidence>
<dbReference type="InterPro" id="IPR000792">
    <property type="entry name" value="Tscrpt_reg_LuxR_C"/>
</dbReference>
<evidence type="ECO:0000313" key="7">
    <source>
        <dbReference type="Proteomes" id="UP000622552"/>
    </source>
</evidence>
<evidence type="ECO:0000259" key="5">
    <source>
        <dbReference type="PROSITE" id="PS50110"/>
    </source>
</evidence>
<evidence type="ECO:0000256" key="2">
    <source>
        <dbReference type="ARBA" id="ARBA00023125"/>
    </source>
</evidence>
<feature type="modified residue" description="4-aspartylphosphate" evidence="3">
    <location>
        <position position="52"/>
    </location>
</feature>
<dbReference type="EMBL" id="JADOUF010000001">
    <property type="protein sequence ID" value="MBG6137135.1"/>
    <property type="molecule type" value="Genomic_DNA"/>
</dbReference>
<dbReference type="InterPro" id="IPR011006">
    <property type="entry name" value="CheY-like_superfamily"/>
</dbReference>
<organism evidence="6 7">
    <name type="scientific">Longispora fulva</name>
    <dbReference type="NCBI Taxonomy" id="619741"/>
    <lineage>
        <taxon>Bacteria</taxon>
        <taxon>Bacillati</taxon>
        <taxon>Actinomycetota</taxon>
        <taxon>Actinomycetes</taxon>
        <taxon>Micromonosporales</taxon>
        <taxon>Micromonosporaceae</taxon>
        <taxon>Longispora</taxon>
    </lineage>
</organism>